<sequence length="55" mass="6341">MIKTASINISSLEKIVNDKWLPVQNFATTDILEEVFNLSVTKEPFCWLDFIAFGY</sequence>
<dbReference type="EMBL" id="KI663873">
    <property type="protein sequence ID" value="ETN72557.1"/>
    <property type="molecule type" value="Genomic_DNA"/>
</dbReference>
<proteinExistence type="predicted"/>
<protein>
    <submittedName>
        <fullName evidence="1">Uncharacterized protein</fullName>
    </submittedName>
</protein>
<organism evidence="1 2">
    <name type="scientific">Necator americanus</name>
    <name type="common">Human hookworm</name>
    <dbReference type="NCBI Taxonomy" id="51031"/>
    <lineage>
        <taxon>Eukaryota</taxon>
        <taxon>Metazoa</taxon>
        <taxon>Ecdysozoa</taxon>
        <taxon>Nematoda</taxon>
        <taxon>Chromadorea</taxon>
        <taxon>Rhabditida</taxon>
        <taxon>Rhabditina</taxon>
        <taxon>Rhabditomorpha</taxon>
        <taxon>Strongyloidea</taxon>
        <taxon>Ancylostomatidae</taxon>
        <taxon>Bunostominae</taxon>
        <taxon>Necator</taxon>
    </lineage>
</organism>
<dbReference type="AlphaFoldDB" id="W2SV30"/>
<dbReference type="Proteomes" id="UP000053676">
    <property type="component" value="Unassembled WGS sequence"/>
</dbReference>
<evidence type="ECO:0000313" key="2">
    <source>
        <dbReference type="Proteomes" id="UP000053676"/>
    </source>
</evidence>
<gene>
    <name evidence="1" type="ORF">NECAME_04460</name>
</gene>
<evidence type="ECO:0000313" key="1">
    <source>
        <dbReference type="EMBL" id="ETN72557.1"/>
    </source>
</evidence>
<dbReference type="KEGG" id="nai:NECAME_04460"/>
<name>W2SV30_NECAM</name>
<keyword evidence="2" id="KW-1185">Reference proteome</keyword>
<feature type="non-terminal residue" evidence="1">
    <location>
        <position position="55"/>
    </location>
</feature>
<accession>W2SV30</accession>
<reference evidence="2" key="1">
    <citation type="journal article" date="2014" name="Nat. Genet.">
        <title>Genome of the human hookworm Necator americanus.</title>
        <authorList>
            <person name="Tang Y.T."/>
            <person name="Gao X."/>
            <person name="Rosa B.A."/>
            <person name="Abubucker S."/>
            <person name="Hallsworth-Pepin K."/>
            <person name="Martin J."/>
            <person name="Tyagi R."/>
            <person name="Heizer E."/>
            <person name="Zhang X."/>
            <person name="Bhonagiri-Palsikar V."/>
            <person name="Minx P."/>
            <person name="Warren W.C."/>
            <person name="Wang Q."/>
            <person name="Zhan B."/>
            <person name="Hotez P.J."/>
            <person name="Sternberg P.W."/>
            <person name="Dougall A."/>
            <person name="Gaze S.T."/>
            <person name="Mulvenna J."/>
            <person name="Sotillo J."/>
            <person name="Ranganathan S."/>
            <person name="Rabelo E.M."/>
            <person name="Wilson R.K."/>
            <person name="Felgner P.L."/>
            <person name="Bethony J."/>
            <person name="Hawdon J.M."/>
            <person name="Gasser R.B."/>
            <person name="Loukas A."/>
            <person name="Mitreva M."/>
        </authorList>
    </citation>
    <scope>NUCLEOTIDE SEQUENCE [LARGE SCALE GENOMIC DNA]</scope>
</reference>